<protein>
    <submittedName>
        <fullName evidence="2">Uncharacterized protein LOC113469663 isoform X1</fullName>
    </submittedName>
</protein>
<gene>
    <name evidence="2" type="primary">LOC113469663</name>
</gene>
<keyword evidence="1" id="KW-1185">Reference proteome</keyword>
<reference evidence="2" key="1">
    <citation type="submission" date="2025-08" db="UniProtKB">
        <authorList>
            <consortium name="RefSeq"/>
        </authorList>
    </citation>
    <scope>IDENTIFICATION</scope>
</reference>
<evidence type="ECO:0000313" key="2">
    <source>
        <dbReference type="RefSeq" id="XP_026683327.1"/>
    </source>
</evidence>
<sequence length="83" mass="9239">MDVLPSGSIFRELQDIHDTGYFSAQPSLEDHFQQVCVLLLFVPMKGDGRSKCSVRLSINFQCKVSKSNSCKFKGSPITSWGLP</sequence>
<dbReference type="GeneID" id="113469663"/>
<dbReference type="STRING" id="121845.A0A3Q0J4A2"/>
<dbReference type="AlphaFoldDB" id="A0A3Q0J4A2"/>
<proteinExistence type="predicted"/>
<accession>A0A3Q0J4A2</accession>
<name>A0A3Q0J4A2_DIACI</name>
<dbReference type="RefSeq" id="XP_026683327.1">
    <property type="nucleotide sequence ID" value="XM_026827526.1"/>
</dbReference>
<evidence type="ECO:0000313" key="1">
    <source>
        <dbReference type="Proteomes" id="UP000079169"/>
    </source>
</evidence>
<dbReference type="KEGG" id="dci:113469663"/>
<dbReference type="PaxDb" id="121845-A0A3Q0J4A2"/>
<dbReference type="Proteomes" id="UP000079169">
    <property type="component" value="Unplaced"/>
</dbReference>
<organism evidence="1 2">
    <name type="scientific">Diaphorina citri</name>
    <name type="common">Asian citrus psyllid</name>
    <dbReference type="NCBI Taxonomy" id="121845"/>
    <lineage>
        <taxon>Eukaryota</taxon>
        <taxon>Metazoa</taxon>
        <taxon>Ecdysozoa</taxon>
        <taxon>Arthropoda</taxon>
        <taxon>Hexapoda</taxon>
        <taxon>Insecta</taxon>
        <taxon>Pterygota</taxon>
        <taxon>Neoptera</taxon>
        <taxon>Paraneoptera</taxon>
        <taxon>Hemiptera</taxon>
        <taxon>Sternorrhyncha</taxon>
        <taxon>Psylloidea</taxon>
        <taxon>Psyllidae</taxon>
        <taxon>Diaphorininae</taxon>
        <taxon>Diaphorina</taxon>
    </lineage>
</organism>